<accession>A0A150G714</accession>
<gene>
    <name evidence="1" type="ORF">GPECTOR_58g579</name>
</gene>
<proteinExistence type="predicted"/>
<sequence length="65" mass="7167">MDAAGQAHQLGPARQQLKNRVVVNVSHAFALSELDKLWTVGYTSLERLQSKGLEHVCMAYGVIDD</sequence>
<organism evidence="1 2">
    <name type="scientific">Gonium pectorale</name>
    <name type="common">Green alga</name>
    <dbReference type="NCBI Taxonomy" id="33097"/>
    <lineage>
        <taxon>Eukaryota</taxon>
        <taxon>Viridiplantae</taxon>
        <taxon>Chlorophyta</taxon>
        <taxon>core chlorophytes</taxon>
        <taxon>Chlorophyceae</taxon>
        <taxon>CS clade</taxon>
        <taxon>Chlamydomonadales</taxon>
        <taxon>Volvocaceae</taxon>
        <taxon>Gonium</taxon>
    </lineage>
</organism>
<reference evidence="2" key="1">
    <citation type="journal article" date="2016" name="Nat. Commun.">
        <title>The Gonium pectorale genome demonstrates co-option of cell cycle regulation during the evolution of multicellularity.</title>
        <authorList>
            <person name="Hanschen E.R."/>
            <person name="Marriage T.N."/>
            <person name="Ferris P.J."/>
            <person name="Hamaji T."/>
            <person name="Toyoda A."/>
            <person name="Fujiyama A."/>
            <person name="Neme R."/>
            <person name="Noguchi H."/>
            <person name="Minakuchi Y."/>
            <person name="Suzuki M."/>
            <person name="Kawai-Toyooka H."/>
            <person name="Smith D.R."/>
            <person name="Sparks H."/>
            <person name="Anderson J."/>
            <person name="Bakaric R."/>
            <person name="Luria V."/>
            <person name="Karger A."/>
            <person name="Kirschner M.W."/>
            <person name="Durand P.M."/>
            <person name="Michod R.E."/>
            <person name="Nozaki H."/>
            <person name="Olson B.J."/>
        </authorList>
    </citation>
    <scope>NUCLEOTIDE SEQUENCE [LARGE SCALE GENOMIC DNA]</scope>
    <source>
        <strain evidence="2">NIES-2863</strain>
    </source>
</reference>
<keyword evidence="2" id="KW-1185">Reference proteome</keyword>
<evidence type="ECO:0000313" key="2">
    <source>
        <dbReference type="Proteomes" id="UP000075714"/>
    </source>
</evidence>
<protein>
    <submittedName>
        <fullName evidence="1">Uncharacterized protein</fullName>
    </submittedName>
</protein>
<evidence type="ECO:0000313" key="1">
    <source>
        <dbReference type="EMBL" id="KXZ45130.1"/>
    </source>
</evidence>
<dbReference type="EMBL" id="LSYV01000059">
    <property type="protein sequence ID" value="KXZ45130.1"/>
    <property type="molecule type" value="Genomic_DNA"/>
</dbReference>
<dbReference type="AlphaFoldDB" id="A0A150G714"/>
<comment type="caution">
    <text evidence="1">The sequence shown here is derived from an EMBL/GenBank/DDBJ whole genome shotgun (WGS) entry which is preliminary data.</text>
</comment>
<dbReference type="Proteomes" id="UP000075714">
    <property type="component" value="Unassembled WGS sequence"/>
</dbReference>
<name>A0A150G714_GONPE</name>